<proteinExistence type="inferred from homology"/>
<organism evidence="3 4">
    <name type="scientific">Planomicrobium soli</name>
    <dbReference type="NCBI Taxonomy" id="1176648"/>
    <lineage>
        <taxon>Bacteria</taxon>
        <taxon>Bacillati</taxon>
        <taxon>Bacillota</taxon>
        <taxon>Bacilli</taxon>
        <taxon>Bacillales</taxon>
        <taxon>Caryophanaceae</taxon>
        <taxon>Planomicrobium</taxon>
    </lineage>
</organism>
<dbReference type="PANTHER" id="PTHR37313:SF2">
    <property type="entry name" value="UPF0749 PROTEIN YLXX"/>
    <property type="match status" value="1"/>
</dbReference>
<dbReference type="RefSeq" id="WP_106534886.1">
    <property type="nucleotide sequence ID" value="NZ_PYAT01000023.1"/>
</dbReference>
<evidence type="ECO:0000256" key="2">
    <source>
        <dbReference type="SAM" id="Coils"/>
    </source>
</evidence>
<name>A0A2P8FSZ3_9BACL</name>
<protein>
    <submittedName>
        <fullName evidence="3">Uncharacterized protein YlxW (UPF0749 family)</fullName>
    </submittedName>
</protein>
<feature type="coiled-coil region" evidence="2">
    <location>
        <begin position="54"/>
        <end position="88"/>
    </location>
</feature>
<evidence type="ECO:0000313" key="4">
    <source>
        <dbReference type="Proteomes" id="UP000242682"/>
    </source>
</evidence>
<reference evidence="3 4" key="1">
    <citation type="submission" date="2018-03" db="EMBL/GenBank/DDBJ databases">
        <title>Genomic Encyclopedia of Type Strains, Phase III (KMG-III): the genomes of soil and plant-associated and newly described type strains.</title>
        <authorList>
            <person name="Whitman W."/>
        </authorList>
    </citation>
    <scope>NUCLEOTIDE SEQUENCE [LARGE SCALE GENOMIC DNA]</scope>
    <source>
        <strain evidence="3 4">CGMCC 1.12259</strain>
    </source>
</reference>
<dbReference type="AlphaFoldDB" id="A0A2P8FSZ3"/>
<dbReference type="OrthoDB" id="9776196at2"/>
<dbReference type="Proteomes" id="UP000242682">
    <property type="component" value="Unassembled WGS sequence"/>
</dbReference>
<evidence type="ECO:0000313" key="3">
    <source>
        <dbReference type="EMBL" id="PSL24829.1"/>
    </source>
</evidence>
<keyword evidence="4" id="KW-1185">Reference proteome</keyword>
<dbReference type="Pfam" id="PF05949">
    <property type="entry name" value="DUF881"/>
    <property type="match status" value="1"/>
</dbReference>
<dbReference type="EMBL" id="PYAT01000023">
    <property type="protein sequence ID" value="PSL24829.1"/>
    <property type="molecule type" value="Genomic_DNA"/>
</dbReference>
<dbReference type="Gene3D" id="3.30.70.1880">
    <property type="entry name" value="Protein of unknown function DUF881"/>
    <property type="match status" value="1"/>
</dbReference>
<gene>
    <name evidence="3" type="ORF">B0H99_12314</name>
</gene>
<comment type="caution">
    <text evidence="3">The sequence shown here is derived from an EMBL/GenBank/DDBJ whole genome shotgun (WGS) entry which is preliminary data.</text>
</comment>
<sequence>MKKLHLNNRAKWSKSIIFSLVFLVLGFMLSYSYSLSKSQEETGDFTGGAFFEQEEQYRKELIEQQERNKALREELGEKQAAVQKFEQSFLEGESHETDFAKEAEALRHALGLLPVQGSGLVVTLQDGAYNPDSVNPNDYIVHESHIFQVINELYISGAEAVSINGQRIHANSHIVCTGPVITVDGVQYPAPFIISAIGKPDVLASSMKLAGGVMDQLVNDNVVVTLDEGQTISMPAFLTES</sequence>
<dbReference type="InterPro" id="IPR010273">
    <property type="entry name" value="DUF881"/>
</dbReference>
<evidence type="ECO:0000256" key="1">
    <source>
        <dbReference type="ARBA" id="ARBA00009108"/>
    </source>
</evidence>
<accession>A0A2P8FSZ3</accession>
<keyword evidence="2" id="KW-0175">Coiled coil</keyword>
<dbReference type="PANTHER" id="PTHR37313">
    <property type="entry name" value="UPF0749 PROTEIN RV1825"/>
    <property type="match status" value="1"/>
</dbReference>
<comment type="similarity">
    <text evidence="1">Belongs to the UPF0749 family.</text>
</comment>